<dbReference type="CDD" id="cd06529">
    <property type="entry name" value="S24_LexA-like"/>
    <property type="match status" value="1"/>
</dbReference>
<accession>A0A4S5BU08</accession>
<evidence type="ECO:0000256" key="5">
    <source>
        <dbReference type="ARBA" id="ARBA00023204"/>
    </source>
</evidence>
<evidence type="ECO:0000256" key="7">
    <source>
        <dbReference type="RuleBase" id="RU003991"/>
    </source>
</evidence>
<dbReference type="PRINTS" id="PR00726">
    <property type="entry name" value="LEXASERPTASE"/>
</dbReference>
<evidence type="ECO:0000256" key="2">
    <source>
        <dbReference type="ARBA" id="ARBA00022763"/>
    </source>
</evidence>
<dbReference type="PANTHER" id="PTHR33516:SF2">
    <property type="entry name" value="LEXA REPRESSOR-RELATED"/>
    <property type="match status" value="1"/>
</dbReference>
<keyword evidence="5" id="KW-0234">DNA repair</keyword>
<sequence length="143" mass="15541">MQAPTIPLKVLPGDPLPLPMFSSVPAGFPSPADDFLHKHIDIGAELVKHPQATYLLRIAGTSMRDAGIFDGDIVVIDKAVEPKHGHIVIAVVDGEFTCKQLFRKGSLTKLLPANPDYPEIIFSDGQTLEVWGVVTSTIKQFQV</sequence>
<keyword evidence="3 7" id="KW-0378">Hydrolase</keyword>
<dbReference type="InterPro" id="IPR050077">
    <property type="entry name" value="LexA_repressor"/>
</dbReference>
<evidence type="ECO:0000256" key="4">
    <source>
        <dbReference type="ARBA" id="ARBA00022813"/>
    </source>
</evidence>
<evidence type="ECO:0000256" key="6">
    <source>
        <dbReference type="ARBA" id="ARBA00023236"/>
    </source>
</evidence>
<gene>
    <name evidence="9" type="primary">umuD</name>
    <name evidence="9" type="ORF">E8K88_02590</name>
</gene>
<organism evidence="9 10">
    <name type="scientific">Lampropedia aestuarii</name>
    <dbReference type="NCBI Taxonomy" id="2562762"/>
    <lineage>
        <taxon>Bacteria</taxon>
        <taxon>Pseudomonadati</taxon>
        <taxon>Pseudomonadota</taxon>
        <taxon>Betaproteobacteria</taxon>
        <taxon>Burkholderiales</taxon>
        <taxon>Comamonadaceae</taxon>
        <taxon>Lampropedia</taxon>
    </lineage>
</organism>
<dbReference type="SUPFAM" id="SSF51306">
    <property type="entry name" value="LexA/Signal peptidase"/>
    <property type="match status" value="1"/>
</dbReference>
<dbReference type="AlphaFoldDB" id="A0A4S5BU08"/>
<dbReference type="InterPro" id="IPR015927">
    <property type="entry name" value="Peptidase_S24_S26A/B/C"/>
</dbReference>
<comment type="similarity">
    <text evidence="1 7">Belongs to the peptidase S24 family.</text>
</comment>
<dbReference type="Gene3D" id="2.10.109.10">
    <property type="entry name" value="Umud Fragment, subunit A"/>
    <property type="match status" value="1"/>
</dbReference>
<keyword evidence="10" id="KW-1185">Reference proteome</keyword>
<dbReference type="EC" id="2.7.7.7" evidence="9"/>
<keyword evidence="4 7" id="KW-0068">Autocatalytic cleavage</keyword>
<evidence type="ECO:0000259" key="8">
    <source>
        <dbReference type="Pfam" id="PF00717"/>
    </source>
</evidence>
<reference evidence="9 10" key="1">
    <citation type="submission" date="2019-04" db="EMBL/GenBank/DDBJ databases">
        <title>Lampropedia sp YIM MLB12 draf genome.</title>
        <authorList>
            <person name="Wang Y.-X."/>
        </authorList>
    </citation>
    <scope>NUCLEOTIDE SEQUENCE [LARGE SCALE GENOMIC DNA]</scope>
    <source>
        <strain evidence="9 10">YIM MLB12</strain>
    </source>
</reference>
<evidence type="ECO:0000256" key="3">
    <source>
        <dbReference type="ARBA" id="ARBA00022801"/>
    </source>
</evidence>
<keyword evidence="2" id="KW-0227">DNA damage</keyword>
<dbReference type="Pfam" id="PF00717">
    <property type="entry name" value="Peptidase_S24"/>
    <property type="match status" value="1"/>
</dbReference>
<dbReference type="InterPro" id="IPR006197">
    <property type="entry name" value="Peptidase_S24_LexA"/>
</dbReference>
<dbReference type="EMBL" id="SSWX01000002">
    <property type="protein sequence ID" value="THJ36170.1"/>
    <property type="molecule type" value="Genomic_DNA"/>
</dbReference>
<evidence type="ECO:0000313" key="10">
    <source>
        <dbReference type="Proteomes" id="UP000306236"/>
    </source>
</evidence>
<dbReference type="OrthoDB" id="9802364at2"/>
<dbReference type="InterPro" id="IPR036286">
    <property type="entry name" value="LexA/Signal_pep-like_sf"/>
</dbReference>
<dbReference type="InterPro" id="IPR039418">
    <property type="entry name" value="LexA-like"/>
</dbReference>
<dbReference type="GO" id="GO:0016787">
    <property type="term" value="F:hydrolase activity"/>
    <property type="evidence" value="ECO:0007669"/>
    <property type="project" value="UniProtKB-KW"/>
</dbReference>
<dbReference type="RefSeq" id="WP_136405076.1">
    <property type="nucleotide sequence ID" value="NZ_SSWX01000002.1"/>
</dbReference>
<keyword evidence="9" id="KW-0548">Nucleotidyltransferase</keyword>
<comment type="caution">
    <text evidence="9">The sequence shown here is derived from an EMBL/GenBank/DDBJ whole genome shotgun (WGS) entry which is preliminary data.</text>
</comment>
<dbReference type="GO" id="GO:0009432">
    <property type="term" value="P:SOS response"/>
    <property type="evidence" value="ECO:0007669"/>
    <property type="project" value="UniProtKB-KW"/>
</dbReference>
<keyword evidence="6" id="KW-0742">SOS response</keyword>
<dbReference type="Proteomes" id="UP000306236">
    <property type="component" value="Unassembled WGS sequence"/>
</dbReference>
<proteinExistence type="inferred from homology"/>
<evidence type="ECO:0000313" key="9">
    <source>
        <dbReference type="EMBL" id="THJ36170.1"/>
    </source>
</evidence>
<dbReference type="GO" id="GO:0006355">
    <property type="term" value="P:regulation of DNA-templated transcription"/>
    <property type="evidence" value="ECO:0007669"/>
    <property type="project" value="InterPro"/>
</dbReference>
<dbReference type="PANTHER" id="PTHR33516">
    <property type="entry name" value="LEXA REPRESSOR"/>
    <property type="match status" value="1"/>
</dbReference>
<dbReference type="GO" id="GO:0003887">
    <property type="term" value="F:DNA-directed DNA polymerase activity"/>
    <property type="evidence" value="ECO:0007669"/>
    <property type="project" value="UniProtKB-EC"/>
</dbReference>
<dbReference type="GO" id="GO:0006281">
    <property type="term" value="P:DNA repair"/>
    <property type="evidence" value="ECO:0007669"/>
    <property type="project" value="UniProtKB-KW"/>
</dbReference>
<protein>
    <submittedName>
        <fullName evidence="9">Translesion error-prone DNA polymerase V autoproteolytic subunit</fullName>
        <ecNumber evidence="9">2.7.7.7</ecNumber>
    </submittedName>
</protein>
<evidence type="ECO:0000256" key="1">
    <source>
        <dbReference type="ARBA" id="ARBA00007484"/>
    </source>
</evidence>
<dbReference type="NCBIfam" id="NF007621">
    <property type="entry name" value="PRK10276.1"/>
    <property type="match status" value="1"/>
</dbReference>
<dbReference type="GO" id="GO:0003677">
    <property type="term" value="F:DNA binding"/>
    <property type="evidence" value="ECO:0007669"/>
    <property type="project" value="InterPro"/>
</dbReference>
<name>A0A4S5BU08_9BURK</name>
<keyword evidence="9" id="KW-0808">Transferase</keyword>
<feature type="domain" description="Peptidase S24/S26A/S26B/S26C" evidence="8">
    <location>
        <begin position="19"/>
        <end position="134"/>
    </location>
</feature>